<dbReference type="PATRIC" id="fig|992056.3.peg.1105"/>
<name>I9TXN4_HELPX</name>
<sequence length="45" mass="5693">MNFNILYFRFFPRDYRLIKIKLFNIFEFFSFDCEKSSIIPTIKWC</sequence>
<reference evidence="1 2" key="1">
    <citation type="journal article" date="2013" name="Pathog. Dis.">
        <title>Genome sequences of 65 Helicobacter pylori strains isolated from asymptomatic individuals and patients with gastric cancer, peptic ulcer disease, or gastritis.</title>
        <authorList>
            <person name="Blanchard T.G."/>
            <person name="Czinn S.J."/>
            <person name="Correa P."/>
            <person name="Nakazawa T."/>
            <person name="Keelan M."/>
            <person name="Morningstar L."/>
            <person name="Santana-Cruz I."/>
            <person name="Maroo A."/>
            <person name="McCracken C."/>
            <person name="Shefchek K."/>
            <person name="Daugherty S."/>
            <person name="Song Y."/>
            <person name="Fraser C.M."/>
            <person name="Fricke W.F."/>
        </authorList>
    </citation>
    <scope>NUCLEOTIDE SEQUENCE [LARGE SCALE GENOMIC DNA]</scope>
    <source>
        <strain evidence="1 2">Hp A-26</strain>
    </source>
</reference>
<evidence type="ECO:0000313" key="1">
    <source>
        <dbReference type="EMBL" id="EJB74586.1"/>
    </source>
</evidence>
<organism evidence="1 2">
    <name type="scientific">Helicobacter pylori Hp A-26</name>
    <dbReference type="NCBI Taxonomy" id="992056"/>
    <lineage>
        <taxon>Bacteria</taxon>
        <taxon>Pseudomonadati</taxon>
        <taxon>Campylobacterota</taxon>
        <taxon>Epsilonproteobacteria</taxon>
        <taxon>Campylobacterales</taxon>
        <taxon>Helicobacteraceae</taxon>
        <taxon>Helicobacter</taxon>
    </lineage>
</organism>
<dbReference type="EMBL" id="AKOV01000004">
    <property type="protein sequence ID" value="EJB74586.1"/>
    <property type="molecule type" value="Genomic_DNA"/>
</dbReference>
<comment type="caution">
    <text evidence="1">The sequence shown here is derived from an EMBL/GenBank/DDBJ whole genome shotgun (WGS) entry which is preliminary data.</text>
</comment>
<accession>I9TXN4</accession>
<evidence type="ECO:0000313" key="2">
    <source>
        <dbReference type="Proteomes" id="UP000005323"/>
    </source>
</evidence>
<gene>
    <name evidence="1" type="ORF">HPHPA26_1137</name>
</gene>
<dbReference type="Proteomes" id="UP000005323">
    <property type="component" value="Unassembled WGS sequence"/>
</dbReference>
<dbReference type="AlphaFoldDB" id="I9TXN4"/>
<proteinExistence type="predicted"/>
<protein>
    <submittedName>
        <fullName evidence="1">Uncharacterized protein</fullName>
    </submittedName>
</protein>